<dbReference type="EMBL" id="CADIKK010000002">
    <property type="protein sequence ID" value="CAB3778802.1"/>
    <property type="molecule type" value="Genomic_DNA"/>
</dbReference>
<gene>
    <name evidence="1" type="ORF">LMG28614_00740</name>
</gene>
<dbReference type="AlphaFoldDB" id="A0A6S7B3Y2"/>
<organism evidence="1 2">
    <name type="scientific">Paraburkholderia ultramafica</name>
    <dbReference type="NCBI Taxonomy" id="1544867"/>
    <lineage>
        <taxon>Bacteria</taxon>
        <taxon>Pseudomonadati</taxon>
        <taxon>Pseudomonadota</taxon>
        <taxon>Betaproteobacteria</taxon>
        <taxon>Burkholderiales</taxon>
        <taxon>Burkholderiaceae</taxon>
        <taxon>Paraburkholderia</taxon>
    </lineage>
</organism>
<evidence type="ECO:0000313" key="1">
    <source>
        <dbReference type="EMBL" id="CAB3778802.1"/>
    </source>
</evidence>
<dbReference type="Proteomes" id="UP000494365">
    <property type="component" value="Unassembled WGS sequence"/>
</dbReference>
<evidence type="ECO:0000313" key="2">
    <source>
        <dbReference type="Proteomes" id="UP000494365"/>
    </source>
</evidence>
<keyword evidence="2" id="KW-1185">Reference proteome</keyword>
<name>A0A6S7B3Y2_9BURK</name>
<sequence>MGANTVLRTSSGSFAAGFGAVLHSHRRSNIARRVMLAAAGSVLVFSVPAFSQTHPQCPPVPNLEVSSNSVDTKAALDAVSKRLASIGLGINVRTTRDNILKDNPRADQLVIVLTMANMLCEMVWSDTTLSGAEKAARFQSMMQDVYSRALGPEPVARTDKPPHSRRDGQADLLALASANASKVIRVSETVSGNVPPEAQTGFLRDPPFYVNDFNKYFVIVGSARTRTDGLRLMSDLKSKAPQYDFALYEPYGDNPNYGVMMASWVSRDDAIEALRLARRDVAPDAYLWACRGSGQSC</sequence>
<evidence type="ECO:0008006" key="3">
    <source>
        <dbReference type="Google" id="ProtNLM"/>
    </source>
</evidence>
<protein>
    <recommendedName>
        <fullName evidence="3">SPOR domain-containing protein</fullName>
    </recommendedName>
</protein>
<reference evidence="1 2" key="1">
    <citation type="submission" date="2020-04" db="EMBL/GenBank/DDBJ databases">
        <authorList>
            <person name="De Canck E."/>
        </authorList>
    </citation>
    <scope>NUCLEOTIDE SEQUENCE [LARGE SCALE GENOMIC DNA]</scope>
    <source>
        <strain evidence="1 2">LMG 28614</strain>
    </source>
</reference>
<proteinExistence type="predicted"/>
<accession>A0A6S7B3Y2</accession>